<dbReference type="HAMAP" id="MF_02225">
    <property type="entry name" value="CoaBC"/>
    <property type="match status" value="1"/>
</dbReference>
<dbReference type="GO" id="GO:0071513">
    <property type="term" value="C:phosphopantothenoylcysteine decarboxylase complex"/>
    <property type="evidence" value="ECO:0007669"/>
    <property type="project" value="TreeGrafter"/>
</dbReference>
<dbReference type="PANTHER" id="PTHR14359">
    <property type="entry name" value="HOMO-OLIGOMERIC FLAVIN CONTAINING CYS DECARBOXYLASE FAMILY"/>
    <property type="match status" value="1"/>
</dbReference>
<dbReference type="GO" id="GO:0015941">
    <property type="term" value="P:pantothenate catabolic process"/>
    <property type="evidence" value="ECO:0007669"/>
    <property type="project" value="InterPro"/>
</dbReference>
<evidence type="ECO:0000256" key="4">
    <source>
        <dbReference type="RuleBase" id="RU364078"/>
    </source>
</evidence>
<comment type="catalytic activity">
    <reaction evidence="3 4">
        <text>(R)-4'-phosphopantothenate + L-cysteine + CTP = N-[(R)-4-phosphopantothenoyl]-L-cysteine + CMP + diphosphate + H(+)</text>
        <dbReference type="Rhea" id="RHEA:19397"/>
        <dbReference type="ChEBI" id="CHEBI:10986"/>
        <dbReference type="ChEBI" id="CHEBI:15378"/>
        <dbReference type="ChEBI" id="CHEBI:33019"/>
        <dbReference type="ChEBI" id="CHEBI:35235"/>
        <dbReference type="ChEBI" id="CHEBI:37563"/>
        <dbReference type="ChEBI" id="CHEBI:59458"/>
        <dbReference type="ChEBI" id="CHEBI:60377"/>
        <dbReference type="EC" id="6.3.2.5"/>
    </reaction>
</comment>
<feature type="binding site" evidence="3">
    <location>
        <begin position="313"/>
        <end position="316"/>
    </location>
    <ligand>
        <name>CTP</name>
        <dbReference type="ChEBI" id="CHEBI:37563"/>
    </ligand>
</feature>
<reference evidence="7 8" key="1">
    <citation type="submission" date="2015-01" db="EMBL/GenBank/DDBJ databases">
        <title>Draft genome of the acidophilic iron oxidizer Acidithrix ferrooxidans strain Py-F3.</title>
        <authorList>
            <person name="Poehlein A."/>
            <person name="Eisen S."/>
            <person name="Schloemann M."/>
            <person name="Johnson B.D."/>
            <person name="Daniel R."/>
            <person name="Muehling M."/>
        </authorList>
    </citation>
    <scope>NUCLEOTIDE SEQUENCE [LARGE SCALE GENOMIC DNA]</scope>
    <source>
        <strain evidence="7 8">Py-F3</strain>
    </source>
</reference>
<accession>A0A0D8HFA9</accession>
<comment type="similarity">
    <text evidence="3 4">In the C-terminal section; belongs to the PPC synthetase family.</text>
</comment>
<feature type="binding site" evidence="3">
    <location>
        <position position="297"/>
    </location>
    <ligand>
        <name>CTP</name>
        <dbReference type="ChEBI" id="CHEBI:37563"/>
    </ligand>
</feature>
<dbReference type="SUPFAM" id="SSF52507">
    <property type="entry name" value="Homo-oligomeric flavin-containing Cys decarboxylases, HFCD"/>
    <property type="match status" value="1"/>
</dbReference>
<sequence length="417" mass="44198">MEKNLIKGRNIALGVSGGIAAYKAVELCRALVDAGAYVTPILTESALQFVGLATFRALGTHEPLTDLWTSGDPIPHTKVGQNSDLIVVAPATANLIGKFAGAIADDALTTTLIASAAPIVLCGAMHTEMWFHPGVIENVQKIRDRGFCVVDPEAGRLAGGDVGFGRLAPTHKIMEAIQTELERRDEEEAGDSQPLKGRRLLISLGGTREAIDPVRFIGNRSSGKQGIAIVTEAALLGAVGVVVSTVDFARVDGFETIRVESALEMHQEILSHLPESDGLIMCAAVADYRVKNPASIKIKKGASAPQIELIENPDILADSSSYIKSNDLKCVTVGFAAETNDALLNGKKKLSKKGIDLIVVNDVTEDGSGFGSDSNAVWILGSEGSSERIDLAKKSKIAKSLLLSLVKILDLKFPLKN</sequence>
<dbReference type="InterPro" id="IPR007085">
    <property type="entry name" value="DNA/pantothenate-metab_flavo_C"/>
</dbReference>
<dbReference type="Pfam" id="PF04127">
    <property type="entry name" value="DFP"/>
    <property type="match status" value="1"/>
</dbReference>
<comment type="catalytic activity">
    <reaction evidence="3 4">
        <text>N-[(R)-4-phosphopantothenoyl]-L-cysteine + H(+) = (R)-4'-phosphopantetheine + CO2</text>
        <dbReference type="Rhea" id="RHEA:16793"/>
        <dbReference type="ChEBI" id="CHEBI:15378"/>
        <dbReference type="ChEBI" id="CHEBI:16526"/>
        <dbReference type="ChEBI" id="CHEBI:59458"/>
        <dbReference type="ChEBI" id="CHEBI:61723"/>
        <dbReference type="EC" id="4.1.1.36"/>
    </reaction>
</comment>
<dbReference type="Gene3D" id="3.40.50.10300">
    <property type="entry name" value="CoaB-like"/>
    <property type="match status" value="1"/>
</dbReference>
<name>A0A0D8HFA9_9ACTN</name>
<dbReference type="GO" id="GO:0004633">
    <property type="term" value="F:phosphopantothenoylcysteine decarboxylase activity"/>
    <property type="evidence" value="ECO:0007669"/>
    <property type="project" value="UniProtKB-UniRule"/>
</dbReference>
<comment type="function">
    <text evidence="4">Catalyzes two steps in the biosynthesis of coenzyme A. In the first step cysteine is conjugated to 4'-phosphopantothenate to form 4-phosphopantothenoylcysteine, in the latter compound is decarboxylated to form 4'-phosphopantotheine.</text>
</comment>
<dbReference type="InterPro" id="IPR003382">
    <property type="entry name" value="Flavoprotein"/>
</dbReference>
<comment type="cofactor">
    <cofactor evidence="3">
        <name>FMN</name>
        <dbReference type="ChEBI" id="CHEBI:58210"/>
    </cofactor>
    <text evidence="3">Binds 1 FMN per subunit.</text>
</comment>
<dbReference type="NCBIfam" id="TIGR00521">
    <property type="entry name" value="coaBC_dfp"/>
    <property type="match status" value="1"/>
</dbReference>
<dbReference type="EC" id="4.1.1.36" evidence="3"/>
<evidence type="ECO:0000256" key="1">
    <source>
        <dbReference type="ARBA" id="ARBA00022793"/>
    </source>
</evidence>
<gene>
    <name evidence="3 7" type="primary">coaBC</name>
    <name evidence="7" type="ORF">AXFE_25760</name>
</gene>
<feature type="domain" description="Flavoprotein" evidence="5">
    <location>
        <begin position="10"/>
        <end position="177"/>
    </location>
</feature>
<protein>
    <recommendedName>
        <fullName evidence="3">Coenzyme A biosynthesis bifunctional protein CoaBC</fullName>
    </recommendedName>
    <alternativeName>
        <fullName evidence="3">DNA/pantothenate metabolism flavoprotein</fullName>
    </alternativeName>
    <alternativeName>
        <fullName evidence="3">Phosphopantothenoylcysteine synthetase/decarboxylase</fullName>
        <shortName evidence="3">PPCS-PPCDC</shortName>
    </alternativeName>
    <domain>
        <recommendedName>
            <fullName evidence="3">Phosphopantothenoylcysteine decarboxylase</fullName>
            <shortName evidence="3">PPC decarboxylase</shortName>
            <shortName evidence="3">PPC-DC</shortName>
            <ecNumber evidence="3">4.1.1.36</ecNumber>
        </recommendedName>
        <alternativeName>
            <fullName evidence="3">CoaC</fullName>
        </alternativeName>
    </domain>
    <domain>
        <recommendedName>
            <fullName evidence="3">Phosphopantothenate--cysteine ligase</fullName>
            <ecNumber evidence="3">6.3.2.5</ecNumber>
        </recommendedName>
        <alternativeName>
            <fullName evidence="3">CoaB</fullName>
        </alternativeName>
        <alternativeName>
            <fullName evidence="3">Phosphopantothenoylcysteine synthetase</fullName>
            <shortName evidence="3">PPC synthetase</shortName>
            <shortName evidence="3">PPC-S</shortName>
        </alternativeName>
    </domain>
</protein>
<dbReference type="EC" id="6.3.2.5" evidence="3"/>
<feature type="region of interest" description="Phosphopantothenoylcysteine decarboxylase" evidence="3">
    <location>
        <begin position="1"/>
        <end position="199"/>
    </location>
</feature>
<keyword evidence="1 3" id="KW-0210">Decarboxylase</keyword>
<dbReference type="Proteomes" id="UP000032360">
    <property type="component" value="Unassembled WGS sequence"/>
</dbReference>
<dbReference type="SUPFAM" id="SSF102645">
    <property type="entry name" value="CoaB-like"/>
    <property type="match status" value="1"/>
</dbReference>
<dbReference type="GO" id="GO:0004632">
    <property type="term" value="F:phosphopantothenate--cysteine ligase activity"/>
    <property type="evidence" value="ECO:0007669"/>
    <property type="project" value="UniProtKB-UniRule"/>
</dbReference>
<dbReference type="Pfam" id="PF02441">
    <property type="entry name" value="Flavoprotein"/>
    <property type="match status" value="1"/>
</dbReference>
<evidence type="ECO:0000313" key="7">
    <source>
        <dbReference type="EMBL" id="KJF16608.1"/>
    </source>
</evidence>
<feature type="domain" description="DNA/pantothenate metabolism flavoprotein C-terminal" evidence="6">
    <location>
        <begin position="195"/>
        <end position="406"/>
    </location>
</feature>
<feature type="binding site" evidence="3">
    <location>
        <position position="353"/>
    </location>
    <ligand>
        <name>CTP</name>
        <dbReference type="ChEBI" id="CHEBI:37563"/>
    </ligand>
</feature>
<dbReference type="PANTHER" id="PTHR14359:SF6">
    <property type="entry name" value="PHOSPHOPANTOTHENOYLCYSTEINE DECARBOXYLASE"/>
    <property type="match status" value="1"/>
</dbReference>
<comment type="similarity">
    <text evidence="3 4">In the N-terminal section; belongs to the HFCD (homo-oligomeric flavin containing Cys decarboxylase) superfamily.</text>
</comment>
<evidence type="ECO:0000259" key="6">
    <source>
        <dbReference type="Pfam" id="PF04127"/>
    </source>
</evidence>
<comment type="caution">
    <text evidence="7">The sequence shown here is derived from an EMBL/GenBank/DDBJ whole genome shotgun (WGS) entry which is preliminary data.</text>
</comment>
<feature type="binding site" evidence="3">
    <location>
        <position position="287"/>
    </location>
    <ligand>
        <name>CTP</name>
        <dbReference type="ChEBI" id="CHEBI:37563"/>
    </ligand>
</feature>
<dbReference type="AlphaFoldDB" id="A0A0D8HFA9"/>
<dbReference type="RefSeq" id="WP_052606280.1">
    <property type="nucleotide sequence ID" value="NZ_JXYS01000079.1"/>
</dbReference>
<comment type="caution">
    <text evidence="3">Lacks conserved residue(s) required for the propagation of feature annotation.</text>
</comment>
<evidence type="ECO:0000313" key="8">
    <source>
        <dbReference type="Proteomes" id="UP000032360"/>
    </source>
</evidence>
<keyword evidence="3 4" id="KW-0436">Ligase</keyword>
<dbReference type="OrthoDB" id="9802554at2"/>
<dbReference type="UniPathway" id="UPA00241">
    <property type="reaction ID" value="UER00353"/>
</dbReference>
<comment type="pathway">
    <text evidence="3 4">Cofactor biosynthesis; coenzyme A biosynthesis; CoA from (R)-pantothenate: step 3/5.</text>
</comment>
<keyword evidence="3" id="KW-0479">Metal-binding</keyword>
<feature type="binding site" evidence="3">
    <location>
        <position position="335"/>
    </location>
    <ligand>
        <name>CTP</name>
        <dbReference type="ChEBI" id="CHEBI:37563"/>
    </ligand>
</feature>
<dbReference type="GO" id="GO:0015937">
    <property type="term" value="P:coenzyme A biosynthetic process"/>
    <property type="evidence" value="ECO:0007669"/>
    <property type="project" value="UniProtKB-UniRule"/>
</dbReference>
<dbReference type="STRING" id="1280514.AXFE_25760"/>
<dbReference type="InterPro" id="IPR035929">
    <property type="entry name" value="CoaB-like_sf"/>
</dbReference>
<keyword evidence="8" id="KW-1185">Reference proteome</keyword>
<dbReference type="GO" id="GO:0046872">
    <property type="term" value="F:metal ion binding"/>
    <property type="evidence" value="ECO:0007669"/>
    <property type="project" value="UniProtKB-KW"/>
</dbReference>
<dbReference type="EMBL" id="JXYS01000079">
    <property type="protein sequence ID" value="KJF16608.1"/>
    <property type="molecule type" value="Genomic_DNA"/>
</dbReference>
<proteinExistence type="inferred from homology"/>
<keyword evidence="3" id="KW-0460">Magnesium</keyword>
<comment type="function">
    <text evidence="3">Catalyzes two sequential steps in the biosynthesis of coenzyme A. In the first step cysteine is conjugated to 4'-phosphopantothenate to form 4-phosphopantothenoylcysteine. In the second step the latter compound is decarboxylated to form 4'-phosphopantotheine.</text>
</comment>
<dbReference type="InterPro" id="IPR005252">
    <property type="entry name" value="CoaBC"/>
</dbReference>
<dbReference type="Gene3D" id="3.40.50.1950">
    <property type="entry name" value="Flavin prenyltransferase-like"/>
    <property type="match status" value="1"/>
</dbReference>
<dbReference type="InterPro" id="IPR036551">
    <property type="entry name" value="Flavin_trans-like"/>
</dbReference>
<evidence type="ECO:0000256" key="2">
    <source>
        <dbReference type="ARBA" id="ARBA00023239"/>
    </source>
</evidence>
<dbReference type="GO" id="GO:0010181">
    <property type="term" value="F:FMN binding"/>
    <property type="evidence" value="ECO:0007669"/>
    <property type="project" value="UniProtKB-UniRule"/>
</dbReference>
<evidence type="ECO:0000256" key="3">
    <source>
        <dbReference type="HAMAP-Rule" id="MF_02225"/>
    </source>
</evidence>
<keyword evidence="3 4" id="KW-0288">FMN</keyword>
<evidence type="ECO:0000259" key="5">
    <source>
        <dbReference type="Pfam" id="PF02441"/>
    </source>
</evidence>
<feature type="binding site" evidence="3">
    <location>
        <position position="349"/>
    </location>
    <ligand>
        <name>CTP</name>
        <dbReference type="ChEBI" id="CHEBI:37563"/>
    </ligand>
</feature>
<comment type="cofactor">
    <cofactor evidence="3">
        <name>Mg(2+)</name>
        <dbReference type="ChEBI" id="CHEBI:18420"/>
    </cofactor>
</comment>
<organism evidence="7 8">
    <name type="scientific">Acidithrix ferrooxidans</name>
    <dbReference type="NCBI Taxonomy" id="1280514"/>
    <lineage>
        <taxon>Bacteria</taxon>
        <taxon>Bacillati</taxon>
        <taxon>Actinomycetota</taxon>
        <taxon>Acidimicrobiia</taxon>
        <taxon>Acidimicrobiales</taxon>
        <taxon>Acidimicrobiaceae</taxon>
        <taxon>Acidithrix</taxon>
    </lineage>
</organism>
<keyword evidence="2 3" id="KW-0456">Lyase</keyword>
<keyword evidence="3 4" id="KW-0285">Flavoprotein</keyword>
<feature type="region of interest" description="Phosphopantothenate--cysteine ligase" evidence="3">
    <location>
        <begin position="200"/>
        <end position="417"/>
    </location>
</feature>
<keyword evidence="3" id="KW-0511">Multifunctional enzyme</keyword>
<comment type="pathway">
    <text evidence="3 4">Cofactor biosynthesis; coenzyme A biosynthesis; CoA from (R)-pantothenate: step 2/5.</text>
</comment>
<dbReference type="PATRIC" id="fig|1280514.3.peg.3382"/>